<evidence type="ECO:0000256" key="1">
    <source>
        <dbReference type="ARBA" id="ARBA00022801"/>
    </source>
</evidence>
<accession>A0A8B4QBU6</accession>
<evidence type="ECO:0000256" key="2">
    <source>
        <dbReference type="ARBA" id="ARBA00023277"/>
    </source>
</evidence>
<proteinExistence type="predicted"/>
<reference evidence="4 6" key="1">
    <citation type="submission" date="2018-06" db="EMBL/GenBank/DDBJ databases">
        <authorList>
            <consortium name="Pathogen Informatics"/>
            <person name="Doyle S."/>
        </authorList>
    </citation>
    <scope>NUCLEOTIDE SEQUENCE [LARGE SCALE GENOMIC DNA]</scope>
    <source>
        <strain evidence="4 6">NCTC10597</strain>
    </source>
</reference>
<dbReference type="Pfam" id="PF01182">
    <property type="entry name" value="Glucosamine_iso"/>
    <property type="match status" value="1"/>
</dbReference>
<organism evidence="4 6">
    <name type="scientific">Kurthia zopfii</name>
    <dbReference type="NCBI Taxonomy" id="1650"/>
    <lineage>
        <taxon>Bacteria</taxon>
        <taxon>Bacillati</taxon>
        <taxon>Bacillota</taxon>
        <taxon>Bacilli</taxon>
        <taxon>Bacillales</taxon>
        <taxon>Caryophanaceae</taxon>
        <taxon>Kurthia</taxon>
    </lineage>
</organism>
<dbReference type="Proteomes" id="UP000254330">
    <property type="component" value="Unassembled WGS sequence"/>
</dbReference>
<dbReference type="EC" id="3.5.99.6" evidence="4"/>
<evidence type="ECO:0000313" key="5">
    <source>
        <dbReference type="EMBL" id="TDR44276.1"/>
    </source>
</evidence>
<dbReference type="GO" id="GO:0004342">
    <property type="term" value="F:glucosamine-6-phosphate deaminase activity"/>
    <property type="evidence" value="ECO:0007669"/>
    <property type="project" value="UniProtKB-EC"/>
</dbReference>
<feature type="domain" description="Glucosamine/galactosamine-6-phosphate isomerase" evidence="3">
    <location>
        <begin position="23"/>
        <end position="221"/>
    </location>
</feature>
<dbReference type="EMBL" id="UGNP01000001">
    <property type="protein sequence ID" value="STX10118.1"/>
    <property type="molecule type" value="Genomic_DNA"/>
</dbReference>
<dbReference type="OrthoDB" id="9791139at2"/>
<dbReference type="InterPro" id="IPR004547">
    <property type="entry name" value="Glucosamine6P_isomerase"/>
</dbReference>
<dbReference type="GO" id="GO:0006046">
    <property type="term" value="P:N-acetylglucosamine catabolic process"/>
    <property type="evidence" value="ECO:0007669"/>
    <property type="project" value="TreeGrafter"/>
</dbReference>
<dbReference type="EMBL" id="SNZG01000001">
    <property type="protein sequence ID" value="TDR44276.1"/>
    <property type="molecule type" value="Genomic_DNA"/>
</dbReference>
<evidence type="ECO:0000313" key="6">
    <source>
        <dbReference type="Proteomes" id="UP000254330"/>
    </source>
</evidence>
<dbReference type="CDD" id="cd01399">
    <property type="entry name" value="GlcN6P_deaminase"/>
    <property type="match status" value="1"/>
</dbReference>
<keyword evidence="1 4" id="KW-0378">Hydrolase</keyword>
<dbReference type="InterPro" id="IPR037171">
    <property type="entry name" value="NagB/RpiA_transferase-like"/>
</dbReference>
<evidence type="ECO:0000259" key="3">
    <source>
        <dbReference type="Pfam" id="PF01182"/>
    </source>
</evidence>
<keyword evidence="2" id="KW-0119">Carbohydrate metabolism</keyword>
<protein>
    <submittedName>
        <fullName evidence="4">Glucosamine-6-phosphate deaminase</fullName>
        <ecNumber evidence="4">3.5.99.6</ecNumber>
    </submittedName>
</protein>
<gene>
    <name evidence="4" type="primary">nagB</name>
    <name evidence="5" type="ORF">DFR61_101114</name>
    <name evidence="4" type="ORF">NCTC10597_01829</name>
</gene>
<dbReference type="GO" id="GO:0042802">
    <property type="term" value="F:identical protein binding"/>
    <property type="evidence" value="ECO:0007669"/>
    <property type="project" value="TreeGrafter"/>
</dbReference>
<reference evidence="5 7" key="2">
    <citation type="submission" date="2019-03" db="EMBL/GenBank/DDBJ databases">
        <title>Genomic Encyclopedia of Type Strains, Phase IV (KMG-IV): sequencing the most valuable type-strain genomes for metagenomic binning, comparative biology and taxonomic classification.</title>
        <authorList>
            <person name="Goeker M."/>
        </authorList>
    </citation>
    <scope>NUCLEOTIDE SEQUENCE [LARGE SCALE GENOMIC DNA]</scope>
    <source>
        <strain evidence="5 7">DSM 20580</strain>
    </source>
</reference>
<evidence type="ECO:0000313" key="4">
    <source>
        <dbReference type="EMBL" id="STX10118.1"/>
    </source>
</evidence>
<dbReference type="InterPro" id="IPR006148">
    <property type="entry name" value="Glc/Gal-6P_isomerase"/>
</dbReference>
<dbReference type="SUPFAM" id="SSF100950">
    <property type="entry name" value="NagB/RpiA/CoA transferase-like"/>
    <property type="match status" value="1"/>
</dbReference>
<dbReference type="GO" id="GO:0005737">
    <property type="term" value="C:cytoplasm"/>
    <property type="evidence" value="ECO:0007669"/>
    <property type="project" value="TreeGrafter"/>
</dbReference>
<dbReference type="GO" id="GO:0005975">
    <property type="term" value="P:carbohydrate metabolic process"/>
    <property type="evidence" value="ECO:0007669"/>
    <property type="project" value="InterPro"/>
</dbReference>
<comment type="caution">
    <text evidence="4">The sequence shown here is derived from an EMBL/GenBank/DDBJ whole genome shotgun (WGS) entry which is preliminary data.</text>
</comment>
<evidence type="ECO:0000313" key="7">
    <source>
        <dbReference type="Proteomes" id="UP000294641"/>
    </source>
</evidence>
<sequence length="231" mass="25305">MSIKLEIIKNEDELYTRALEIFQNELAKGSNTFGLATGGTMVPLYEKMAASDIDFSKCNSFNLDEYVGLPASHPESYVSFMKTNLFSKKPFAHSELPNGEAADPVAEAAQYEEKLRNAQLDFQLLGIGENGHIGFNEPGTPFDAPTHVVELTQSTREANARFFNSIDEVPTKAITMGISSIARAKTVLLIAVGEKKRDALHALINGEATVEVPVTALKDHQDFIVLTDLDL</sequence>
<dbReference type="Proteomes" id="UP000294641">
    <property type="component" value="Unassembled WGS sequence"/>
</dbReference>
<dbReference type="GO" id="GO:0019262">
    <property type="term" value="P:N-acetylneuraminate catabolic process"/>
    <property type="evidence" value="ECO:0007669"/>
    <property type="project" value="TreeGrafter"/>
</dbReference>
<dbReference type="PANTHER" id="PTHR11280">
    <property type="entry name" value="GLUCOSAMINE-6-PHOSPHATE ISOMERASE"/>
    <property type="match status" value="1"/>
</dbReference>
<dbReference type="AlphaFoldDB" id="A0A8B4QBU6"/>
<dbReference type="PANTHER" id="PTHR11280:SF5">
    <property type="entry name" value="GLUCOSAMINE-6-PHOSPHATE ISOMERASE"/>
    <property type="match status" value="1"/>
</dbReference>
<dbReference type="RefSeq" id="WP_109348308.1">
    <property type="nucleotide sequence ID" value="NZ_BJUE01000001.1"/>
</dbReference>
<dbReference type="GO" id="GO:0006043">
    <property type="term" value="P:glucosamine catabolic process"/>
    <property type="evidence" value="ECO:0007669"/>
    <property type="project" value="TreeGrafter"/>
</dbReference>
<dbReference type="Gene3D" id="3.40.50.1360">
    <property type="match status" value="1"/>
</dbReference>
<name>A0A8B4QBU6_9BACL</name>
<keyword evidence="7" id="KW-1185">Reference proteome</keyword>